<evidence type="ECO:0000259" key="2">
    <source>
        <dbReference type="Pfam" id="PF09832"/>
    </source>
</evidence>
<feature type="domain" description="DUF2059" evidence="2">
    <location>
        <begin position="138"/>
        <end position="194"/>
    </location>
</feature>
<dbReference type="EMBL" id="JAESVA010000012">
    <property type="protein sequence ID" value="MCB8883244.1"/>
    <property type="molecule type" value="Genomic_DNA"/>
</dbReference>
<dbReference type="Pfam" id="PF09832">
    <property type="entry name" value="DUF2059"/>
    <property type="match status" value="1"/>
</dbReference>
<keyword evidence="1" id="KW-1133">Transmembrane helix</keyword>
<keyword evidence="1" id="KW-0472">Membrane</keyword>
<gene>
    <name evidence="3" type="ORF">ACELLULO517_23545</name>
</gene>
<evidence type="ECO:0000256" key="1">
    <source>
        <dbReference type="SAM" id="Phobius"/>
    </source>
</evidence>
<comment type="caution">
    <text evidence="3">The sequence shown here is derived from an EMBL/GenBank/DDBJ whole genome shotgun (WGS) entry which is preliminary data.</text>
</comment>
<evidence type="ECO:0000313" key="4">
    <source>
        <dbReference type="Proteomes" id="UP000721844"/>
    </source>
</evidence>
<dbReference type="InterPro" id="IPR018637">
    <property type="entry name" value="DUF2059"/>
</dbReference>
<name>A0A964E654_9PROT</name>
<dbReference type="RefSeq" id="WP_227309900.1">
    <property type="nucleotide sequence ID" value="NZ_JAESVA010000012.1"/>
</dbReference>
<dbReference type="AlphaFoldDB" id="A0A964E654"/>
<proteinExistence type="predicted"/>
<accession>A0A964E654</accession>
<feature type="transmembrane region" description="Helical" evidence="1">
    <location>
        <begin position="45"/>
        <end position="65"/>
    </location>
</feature>
<dbReference type="Proteomes" id="UP000721844">
    <property type="component" value="Unassembled WGS sequence"/>
</dbReference>
<sequence length="212" mass="22462">MRGDFTVIRALVARTYPRRRPNAVVAPGRVDPRDKPAGDKSKRTWSFAAVALAGIVLLGGTPALADTAQPALTTEQMQLAMQVVQAIGIQQVADAAVGGLKIVLVQSLAANSKQPPEKVGPIVDQVLMPDILASEPQFVASVATLYGQAFTVPEMQQILAFYQTSVGQKLESVTPGLTQQMVEAGHAWIGQIGEQVLKLDADKLAAQGLKVD</sequence>
<keyword evidence="4" id="KW-1185">Reference proteome</keyword>
<evidence type="ECO:0000313" key="3">
    <source>
        <dbReference type="EMBL" id="MCB8883244.1"/>
    </source>
</evidence>
<organism evidence="3 4">
    <name type="scientific">Acidisoma cellulosilyticum</name>
    <dbReference type="NCBI Taxonomy" id="2802395"/>
    <lineage>
        <taxon>Bacteria</taxon>
        <taxon>Pseudomonadati</taxon>
        <taxon>Pseudomonadota</taxon>
        <taxon>Alphaproteobacteria</taxon>
        <taxon>Acetobacterales</taxon>
        <taxon>Acidocellaceae</taxon>
        <taxon>Acidisoma</taxon>
    </lineage>
</organism>
<reference evidence="3 4" key="1">
    <citation type="journal article" date="2021" name="Microorganisms">
        <title>Acidisoma silvae sp. nov. and Acidisomacellulosilytica sp. nov., Two Acidophilic Bacteria Isolated from Decaying Wood, Hydrolyzing Cellulose and Producing Poly-3-hydroxybutyrate.</title>
        <authorList>
            <person name="Mieszkin S."/>
            <person name="Pouder E."/>
            <person name="Uroz S."/>
            <person name="Simon-Colin C."/>
            <person name="Alain K."/>
        </authorList>
    </citation>
    <scope>NUCLEOTIDE SEQUENCE [LARGE SCALE GENOMIC DNA]</scope>
    <source>
        <strain evidence="3 4">HW T5.17</strain>
    </source>
</reference>
<keyword evidence="1" id="KW-0812">Transmembrane</keyword>
<protein>
    <submittedName>
        <fullName evidence="3">DUF2059 domain-containing protein</fullName>
    </submittedName>
</protein>